<sequence>MSVLRVNFVAFPISPRNSAAAVAHLLGTVGVDHVLVGREVAMQDLMTGALQQLKSLFPSQEPPTFSPVFIFEDLYVPCNEDAHTLQLDELPLTSVDLDDTVYYLHSSGSTNFPKPIALSHLRWIQAAQVPWFGDLDWTDKVLSFHLMPMSHGMGTSLPAWTASTGLVVAAFEPKVPAILPTPENVFEASRLTSCDVLLCVPAFAEAWSRRPDYVQWLASRSGLIYGGGPLNHKTGEYLTAQGVSIFSMYGMTEVNTLTPLIPSKTTNEEWDHFCFSNQVKCHWKPHGDNLFELIVMDNPHCSPGVFNTEVDGVRSYATSDLFIPHPTKPGCWQIHGRVDDQIIHSTGEKTNPGPLESILNQDPHVAAAVMFGQGRFHAGVLIEPKPTFRFDPSDKVKLAEFRNSIWPTVEQANEHAPQHSRIFKEMVLIASPTKPFTYTMKGTARRQAVLRVYSDEISELYDIFDETTQSNIPLPTFWDMASTTTFVRAVVNSVLTHAIEDDEDIFQHGGDSLQATWIRNSLLRALRDSAELDSRTVTHNFVYDHPTIERLSTYVFSLAVGGMSPEEPDDSARKAVMADLVKKYSQEMSAQLRRSDGSEGAAKIVLLTGSTGSLGSYVLSRLIEHPDVSHVYALIRRGTVDVHQRQKVALENRGLDATAILQSEKVTLLEADLAQEVLGVNDSVFDVISNTVTHIIDIAWRVDFNLSVSSFQTNLKGMRNMINLAIRRDAHYVFASTVAVCRNASHGHEEQVSADAALGNGYSESKWVAEEIICASTPAGLRASIVRVGQLSGGPSGAWSAREWFPSLVEASSHFKMVPDDDGVVSWVPLRAAGQAMVDFLNSPSDAENPRFLHLVHPRPVPWRMIAQILVKELDASLVSSKDWLYALEGVVQGRTQHLNALVLLPFFKAVLSESKEKAKEAFGANRLSTVRSQATSRHLQILDLLEEKDVLMWLEYWKRQGVLSD</sequence>
<accession>A0A9P7RYY6</accession>
<dbReference type="InterPro" id="IPR042099">
    <property type="entry name" value="ANL_N_sf"/>
</dbReference>
<evidence type="ECO:0000313" key="4">
    <source>
        <dbReference type="EMBL" id="KAG7092005.1"/>
    </source>
</evidence>
<comment type="caution">
    <text evidence="4">The sequence shown here is derived from an EMBL/GenBank/DDBJ whole genome shotgun (WGS) entry which is preliminary data.</text>
</comment>
<dbReference type="RefSeq" id="XP_043008475.1">
    <property type="nucleotide sequence ID" value="XM_043153191.1"/>
</dbReference>
<dbReference type="InterPro" id="IPR036291">
    <property type="entry name" value="NAD(P)-bd_dom_sf"/>
</dbReference>
<gene>
    <name evidence="4" type="ORF">E1B28_008392</name>
</gene>
<dbReference type="InterPro" id="IPR009081">
    <property type="entry name" value="PP-bd_ACP"/>
</dbReference>
<dbReference type="OrthoDB" id="429813at2759"/>
<dbReference type="Pfam" id="PF07993">
    <property type="entry name" value="NAD_binding_4"/>
    <property type="match status" value="1"/>
</dbReference>
<name>A0A9P7RYY6_9AGAR</name>
<dbReference type="Gene3D" id="3.40.50.720">
    <property type="entry name" value="NAD(P)-binding Rossmann-like Domain"/>
    <property type="match status" value="1"/>
</dbReference>
<dbReference type="InterPro" id="IPR036736">
    <property type="entry name" value="ACP-like_sf"/>
</dbReference>
<dbReference type="Pfam" id="PF00501">
    <property type="entry name" value="AMP-binding"/>
    <property type="match status" value="1"/>
</dbReference>
<evidence type="ECO:0000259" key="3">
    <source>
        <dbReference type="SMART" id="SM00823"/>
    </source>
</evidence>
<reference evidence="4" key="1">
    <citation type="journal article" date="2021" name="Genome Biol. Evol.">
        <title>The assembled and annotated genome of the fairy-ring fungus Marasmius oreades.</title>
        <authorList>
            <person name="Hiltunen M."/>
            <person name="Ament-Velasquez S.L."/>
            <person name="Johannesson H."/>
        </authorList>
    </citation>
    <scope>NUCLEOTIDE SEQUENCE</scope>
    <source>
        <strain evidence="4">03SP1</strain>
    </source>
</reference>
<evidence type="ECO:0000313" key="5">
    <source>
        <dbReference type="Proteomes" id="UP001049176"/>
    </source>
</evidence>
<organism evidence="4 5">
    <name type="scientific">Marasmius oreades</name>
    <name type="common">fairy-ring Marasmius</name>
    <dbReference type="NCBI Taxonomy" id="181124"/>
    <lineage>
        <taxon>Eukaryota</taxon>
        <taxon>Fungi</taxon>
        <taxon>Dikarya</taxon>
        <taxon>Basidiomycota</taxon>
        <taxon>Agaricomycotina</taxon>
        <taxon>Agaricomycetes</taxon>
        <taxon>Agaricomycetidae</taxon>
        <taxon>Agaricales</taxon>
        <taxon>Marasmiineae</taxon>
        <taxon>Marasmiaceae</taxon>
        <taxon>Marasmius</taxon>
    </lineage>
</organism>
<feature type="domain" description="Polyketide synthase-like phosphopantetheine-binding" evidence="3">
    <location>
        <begin position="484"/>
        <end position="559"/>
    </location>
</feature>
<dbReference type="InterPro" id="IPR000873">
    <property type="entry name" value="AMP-dep_synth/lig_dom"/>
</dbReference>
<dbReference type="PANTHER" id="PTHR43439:SF2">
    <property type="entry name" value="ENZYME, PUTATIVE (JCVI)-RELATED"/>
    <property type="match status" value="1"/>
</dbReference>
<keyword evidence="2" id="KW-0597">Phosphoprotein</keyword>
<dbReference type="Proteomes" id="UP001049176">
    <property type="component" value="Chromosome 5"/>
</dbReference>
<dbReference type="GeneID" id="66077468"/>
<dbReference type="AlphaFoldDB" id="A0A9P7RYY6"/>
<proteinExistence type="predicted"/>
<dbReference type="InterPro" id="IPR051414">
    <property type="entry name" value="Adenylate-forming_Reductase"/>
</dbReference>
<keyword evidence="1" id="KW-0596">Phosphopantetheine</keyword>
<dbReference type="Gene3D" id="3.40.50.12780">
    <property type="entry name" value="N-terminal domain of ligase-like"/>
    <property type="match status" value="1"/>
</dbReference>
<dbReference type="SUPFAM" id="SSF51735">
    <property type="entry name" value="NAD(P)-binding Rossmann-fold domains"/>
    <property type="match status" value="1"/>
</dbReference>
<dbReference type="KEGG" id="more:E1B28_008392"/>
<dbReference type="InterPro" id="IPR013120">
    <property type="entry name" value="FAR_NAD-bd"/>
</dbReference>
<dbReference type="SUPFAM" id="SSF47336">
    <property type="entry name" value="ACP-like"/>
    <property type="match status" value="1"/>
</dbReference>
<dbReference type="GO" id="GO:0031177">
    <property type="term" value="F:phosphopantetheine binding"/>
    <property type="evidence" value="ECO:0007669"/>
    <property type="project" value="InterPro"/>
</dbReference>
<dbReference type="Gene3D" id="1.10.1200.10">
    <property type="entry name" value="ACP-like"/>
    <property type="match status" value="1"/>
</dbReference>
<dbReference type="Pfam" id="PF00550">
    <property type="entry name" value="PP-binding"/>
    <property type="match status" value="1"/>
</dbReference>
<dbReference type="InterPro" id="IPR020806">
    <property type="entry name" value="PKS_PP-bd"/>
</dbReference>
<evidence type="ECO:0000256" key="1">
    <source>
        <dbReference type="ARBA" id="ARBA00022450"/>
    </source>
</evidence>
<dbReference type="PANTHER" id="PTHR43439">
    <property type="entry name" value="PHENYLACETATE-COENZYME A LIGASE"/>
    <property type="match status" value="1"/>
</dbReference>
<keyword evidence="5" id="KW-1185">Reference proteome</keyword>
<evidence type="ECO:0000256" key="2">
    <source>
        <dbReference type="ARBA" id="ARBA00022553"/>
    </source>
</evidence>
<dbReference type="SUPFAM" id="SSF56801">
    <property type="entry name" value="Acetyl-CoA synthetase-like"/>
    <property type="match status" value="1"/>
</dbReference>
<dbReference type="SMART" id="SM00823">
    <property type="entry name" value="PKS_PP"/>
    <property type="match status" value="1"/>
</dbReference>
<dbReference type="Pfam" id="PF23562">
    <property type="entry name" value="AMP-binding_C_3"/>
    <property type="match status" value="1"/>
</dbReference>
<dbReference type="EMBL" id="CM032185">
    <property type="protein sequence ID" value="KAG7092005.1"/>
    <property type="molecule type" value="Genomic_DNA"/>
</dbReference>
<protein>
    <submittedName>
        <fullName evidence="4">NRPS-like protein biosynthetic cluster</fullName>
    </submittedName>
</protein>